<keyword evidence="7" id="KW-1185">Reference proteome</keyword>
<evidence type="ECO:0000313" key="6">
    <source>
        <dbReference type="EMBL" id="NYE47834.1"/>
    </source>
</evidence>
<accession>A0A852U0W5</accession>
<dbReference type="EMBL" id="JACCCC010000001">
    <property type="protein sequence ID" value="NYE47834.1"/>
    <property type="molecule type" value="Genomic_DNA"/>
</dbReference>
<dbReference type="PANTHER" id="PTHR30055:SF234">
    <property type="entry name" value="HTH-TYPE TRANSCRIPTIONAL REGULATOR BETI"/>
    <property type="match status" value="1"/>
</dbReference>
<dbReference type="PRINTS" id="PR00455">
    <property type="entry name" value="HTHTETR"/>
</dbReference>
<evidence type="ECO:0000256" key="4">
    <source>
        <dbReference type="PROSITE-ProRule" id="PRU00335"/>
    </source>
</evidence>
<evidence type="ECO:0000259" key="5">
    <source>
        <dbReference type="PROSITE" id="PS50977"/>
    </source>
</evidence>
<dbReference type="InterPro" id="IPR050109">
    <property type="entry name" value="HTH-type_TetR-like_transc_reg"/>
</dbReference>
<dbReference type="InterPro" id="IPR009057">
    <property type="entry name" value="Homeodomain-like_sf"/>
</dbReference>
<feature type="DNA-binding region" description="H-T-H motif" evidence="4">
    <location>
        <begin position="34"/>
        <end position="53"/>
    </location>
</feature>
<keyword evidence="2 4" id="KW-0238">DNA-binding</keyword>
<organism evidence="6 7">
    <name type="scientific">Spinactinospora alkalitolerans</name>
    <dbReference type="NCBI Taxonomy" id="687207"/>
    <lineage>
        <taxon>Bacteria</taxon>
        <taxon>Bacillati</taxon>
        <taxon>Actinomycetota</taxon>
        <taxon>Actinomycetes</taxon>
        <taxon>Streptosporangiales</taxon>
        <taxon>Nocardiopsidaceae</taxon>
        <taxon>Spinactinospora</taxon>
    </lineage>
</organism>
<keyword evidence="1" id="KW-0805">Transcription regulation</keyword>
<comment type="caution">
    <text evidence="6">The sequence shown here is derived from an EMBL/GenBank/DDBJ whole genome shotgun (WGS) entry which is preliminary data.</text>
</comment>
<sequence length="212" mass="23362">MDTVAATPKGQRTEAAFLGAARQVFAEKGYFNAKISDIAEVAGRSPGSFYNYYENKEEILEALLDQFSTEVLEASLKSRTGDPLEGIRGAVRAYWLTYRKYLPEMIGVFQMSMTDPEFAARWQANRAAGIRGVLAGIRSAERTGHRVDLDHGTLASALVSMLESFCWTWMAMGGDPDVDVPDDETAIDTLSALWYRTVFHPVPGCACGCNRT</sequence>
<dbReference type="Proteomes" id="UP000589036">
    <property type="component" value="Unassembled WGS sequence"/>
</dbReference>
<dbReference type="PROSITE" id="PS50977">
    <property type="entry name" value="HTH_TETR_2"/>
    <property type="match status" value="1"/>
</dbReference>
<gene>
    <name evidence="6" type="ORF">HDA32_002954</name>
</gene>
<evidence type="ECO:0000313" key="7">
    <source>
        <dbReference type="Proteomes" id="UP000589036"/>
    </source>
</evidence>
<name>A0A852U0W5_9ACTN</name>
<evidence type="ECO:0000256" key="2">
    <source>
        <dbReference type="ARBA" id="ARBA00023125"/>
    </source>
</evidence>
<dbReference type="InterPro" id="IPR001647">
    <property type="entry name" value="HTH_TetR"/>
</dbReference>
<dbReference type="Gene3D" id="1.10.10.60">
    <property type="entry name" value="Homeodomain-like"/>
    <property type="match status" value="1"/>
</dbReference>
<dbReference type="PANTHER" id="PTHR30055">
    <property type="entry name" value="HTH-TYPE TRANSCRIPTIONAL REGULATOR RUTR"/>
    <property type="match status" value="1"/>
</dbReference>
<dbReference type="InterPro" id="IPR036271">
    <property type="entry name" value="Tet_transcr_reg_TetR-rel_C_sf"/>
</dbReference>
<keyword evidence="3" id="KW-0804">Transcription</keyword>
<dbReference type="GO" id="GO:0003700">
    <property type="term" value="F:DNA-binding transcription factor activity"/>
    <property type="evidence" value="ECO:0007669"/>
    <property type="project" value="TreeGrafter"/>
</dbReference>
<evidence type="ECO:0000256" key="3">
    <source>
        <dbReference type="ARBA" id="ARBA00023163"/>
    </source>
</evidence>
<dbReference type="AlphaFoldDB" id="A0A852U0W5"/>
<dbReference type="GO" id="GO:0000976">
    <property type="term" value="F:transcription cis-regulatory region binding"/>
    <property type="evidence" value="ECO:0007669"/>
    <property type="project" value="TreeGrafter"/>
</dbReference>
<feature type="domain" description="HTH tetR-type" evidence="5">
    <location>
        <begin position="11"/>
        <end position="71"/>
    </location>
</feature>
<evidence type="ECO:0000256" key="1">
    <source>
        <dbReference type="ARBA" id="ARBA00023015"/>
    </source>
</evidence>
<dbReference type="Gene3D" id="1.10.357.10">
    <property type="entry name" value="Tetracycline Repressor, domain 2"/>
    <property type="match status" value="1"/>
</dbReference>
<proteinExistence type="predicted"/>
<reference evidence="6 7" key="1">
    <citation type="submission" date="2020-07" db="EMBL/GenBank/DDBJ databases">
        <title>Sequencing the genomes of 1000 actinobacteria strains.</title>
        <authorList>
            <person name="Klenk H.-P."/>
        </authorList>
    </citation>
    <scope>NUCLEOTIDE SEQUENCE [LARGE SCALE GENOMIC DNA]</scope>
    <source>
        <strain evidence="6 7">CXB654</strain>
    </source>
</reference>
<protein>
    <submittedName>
        <fullName evidence="6">AcrR family transcriptional regulator</fullName>
    </submittedName>
</protein>
<dbReference type="Pfam" id="PF00440">
    <property type="entry name" value="TetR_N"/>
    <property type="match status" value="1"/>
</dbReference>
<dbReference type="SUPFAM" id="SSF46689">
    <property type="entry name" value="Homeodomain-like"/>
    <property type="match status" value="1"/>
</dbReference>
<dbReference type="SUPFAM" id="SSF48498">
    <property type="entry name" value="Tetracyclin repressor-like, C-terminal domain"/>
    <property type="match status" value="1"/>
</dbReference>